<dbReference type="PROSITE" id="PS51386">
    <property type="entry name" value="RINT1_TIP20"/>
    <property type="match status" value="1"/>
</dbReference>
<reference evidence="1 2" key="1">
    <citation type="submission" date="2018-10" db="EMBL/GenBank/DDBJ databases">
        <title>A high-quality apple genome assembly.</title>
        <authorList>
            <person name="Hu J."/>
        </authorList>
    </citation>
    <scope>NUCLEOTIDE SEQUENCE [LARGE SCALE GENOMIC DNA]</scope>
    <source>
        <strain evidence="2">cv. HFTH1</strain>
        <tissue evidence="1">Young leaf</tissue>
    </source>
</reference>
<dbReference type="STRING" id="3750.A0A498JPP7"/>
<dbReference type="PANTHER" id="PTHR13520:SF0">
    <property type="entry name" value="RAD50-INTERACTING PROTEIN 1"/>
    <property type="match status" value="1"/>
</dbReference>
<accession>A0A498JPP7</accession>
<dbReference type="PANTHER" id="PTHR13520">
    <property type="entry name" value="RAD50-INTERACTING PROTEIN 1 RINT-1"/>
    <property type="match status" value="1"/>
</dbReference>
<dbReference type="GO" id="GO:0006890">
    <property type="term" value="P:retrograde vesicle-mediated transport, Golgi to endoplasmic reticulum"/>
    <property type="evidence" value="ECO:0007669"/>
    <property type="project" value="InterPro"/>
</dbReference>
<proteinExistence type="predicted"/>
<dbReference type="EMBL" id="RDQH01000332">
    <property type="protein sequence ID" value="RXH96877.1"/>
    <property type="molecule type" value="Genomic_DNA"/>
</dbReference>
<evidence type="ECO:0000313" key="2">
    <source>
        <dbReference type="Proteomes" id="UP000290289"/>
    </source>
</evidence>
<evidence type="ECO:0008006" key="3">
    <source>
        <dbReference type="Google" id="ProtNLM"/>
    </source>
</evidence>
<gene>
    <name evidence="1" type="ORF">DVH24_009719</name>
</gene>
<comment type="caution">
    <text evidence="1">The sequence shown here is derived from an EMBL/GenBank/DDBJ whole genome shotgun (WGS) entry which is preliminary data.</text>
</comment>
<dbReference type="AlphaFoldDB" id="A0A498JPP7"/>
<sequence length="801" mass="92036">MEATPSSTLSLPKPIDISSDQLRFLNHHFPAQEDVLHKAPPLLAALRSHYSDLNSHLQALQTALTQRTVSWIRLSSSAKTTLHNLHISLQNLSLLTSQYGSGLKKLQRVLGTELPQLAREVLRIETIRSYLEDIITRKQFTMLPRYALETTLQLEARVGDLEDAVFCFVNFHGGKMFSGMLSNSSDAGTKHEKLLQAIKALNDLEVLVDVMKLRPQWYHLLTSVDGRVDKTLAILRPQVFADHRSLLASLGWPPKLSTSQIESEKIAGLPNPLVLMQGEKRKSYSNSFLALCALQHLQTRREKRQLNLLGQEVCMIQLWAIDELVSPIASRLEYHFSKWIDQPELIFALSHKTTRGFIAGVDDVLQPLIDKARLVNYSAKEAWVAAMVQLLSEFLAKSIFTDLAERYQDKQMKSEVIELWLHLVDLIVLFDKQMQSLVSSDVTLFLTESERVESLSGSISALMVFCKRPDWLKIWGKMELKNACRKFKTDLKSERAWLVDERHQDALQLDTEFEQFLLSTREDYRAPLIAESALRITWEMVEKCQTMPSTLARIQFVRSTAVRFLWYFFKVLLLRCNKTEISPDNLDDDALVRLSGSVNASKYVESKLRQWSDDVNFLEMKVAENDTSDQEKDDSTEISFFREEIKSLSELATNWLLEIISVLLRQFETLSWEYVQKVKHYDQQLEGLTPVEISAAMDITISVDFIEPLDVLRSHLMLLRMRLNPKDFLDLWRSVSEGLDHFISSSGIGCGIQPFDNRIKQFETDMQALFSVFQPFCVRPEAFFPRTIETIKLLKMNKGRR</sequence>
<dbReference type="InterPro" id="IPR007528">
    <property type="entry name" value="RINT1_Tip20"/>
</dbReference>
<name>A0A498JPP7_MALDO</name>
<dbReference type="GO" id="GO:0006888">
    <property type="term" value="P:endoplasmic reticulum to Golgi vesicle-mediated transport"/>
    <property type="evidence" value="ECO:0007669"/>
    <property type="project" value="InterPro"/>
</dbReference>
<keyword evidence="2" id="KW-1185">Reference proteome</keyword>
<dbReference type="Pfam" id="PF04437">
    <property type="entry name" value="RINT1_TIP1"/>
    <property type="match status" value="1"/>
</dbReference>
<dbReference type="GO" id="GO:0070939">
    <property type="term" value="C:Dsl1/NZR complex"/>
    <property type="evidence" value="ECO:0007669"/>
    <property type="project" value="InterPro"/>
</dbReference>
<evidence type="ECO:0000313" key="1">
    <source>
        <dbReference type="EMBL" id="RXH96877.1"/>
    </source>
</evidence>
<organism evidence="1 2">
    <name type="scientific">Malus domestica</name>
    <name type="common">Apple</name>
    <name type="synonym">Pyrus malus</name>
    <dbReference type="NCBI Taxonomy" id="3750"/>
    <lineage>
        <taxon>Eukaryota</taxon>
        <taxon>Viridiplantae</taxon>
        <taxon>Streptophyta</taxon>
        <taxon>Embryophyta</taxon>
        <taxon>Tracheophyta</taxon>
        <taxon>Spermatophyta</taxon>
        <taxon>Magnoliopsida</taxon>
        <taxon>eudicotyledons</taxon>
        <taxon>Gunneridae</taxon>
        <taxon>Pentapetalae</taxon>
        <taxon>rosids</taxon>
        <taxon>fabids</taxon>
        <taxon>Rosales</taxon>
        <taxon>Rosaceae</taxon>
        <taxon>Amygdaloideae</taxon>
        <taxon>Maleae</taxon>
        <taxon>Malus</taxon>
    </lineage>
</organism>
<dbReference type="GO" id="GO:0060628">
    <property type="term" value="P:regulation of ER to Golgi vesicle-mediated transport"/>
    <property type="evidence" value="ECO:0007669"/>
    <property type="project" value="TreeGrafter"/>
</dbReference>
<protein>
    <recommendedName>
        <fullName evidence="3">RAD50-interacting protein 1</fullName>
    </recommendedName>
</protein>
<dbReference type="Proteomes" id="UP000290289">
    <property type="component" value="Chromosome 6"/>
</dbReference>